<evidence type="ECO:0000313" key="3">
    <source>
        <dbReference type="EMBL" id="RSL30171.1"/>
    </source>
</evidence>
<name>A0A3R9PZ44_9BACI</name>
<proteinExistence type="predicted"/>
<feature type="domain" description="MaoC-like" evidence="1">
    <location>
        <begin position="170"/>
        <end position="259"/>
    </location>
</feature>
<dbReference type="GO" id="GO:0019171">
    <property type="term" value="F:(3R)-hydroxyacyl-[acyl-carrier-protein] dehydratase activity"/>
    <property type="evidence" value="ECO:0007669"/>
    <property type="project" value="TreeGrafter"/>
</dbReference>
<dbReference type="SUPFAM" id="SSF54637">
    <property type="entry name" value="Thioesterase/thiol ester dehydrase-isomerase"/>
    <property type="match status" value="2"/>
</dbReference>
<dbReference type="RefSeq" id="WP_125561037.1">
    <property type="nucleotide sequence ID" value="NZ_RBVX01000041.1"/>
</dbReference>
<dbReference type="GO" id="GO:0006633">
    <property type="term" value="P:fatty acid biosynthetic process"/>
    <property type="evidence" value="ECO:0007669"/>
    <property type="project" value="TreeGrafter"/>
</dbReference>
<dbReference type="InterPro" id="IPR002539">
    <property type="entry name" value="MaoC-like_dom"/>
</dbReference>
<keyword evidence="4" id="KW-1185">Reference proteome</keyword>
<organism evidence="3 4">
    <name type="scientific">Salibacterium salarium</name>
    <dbReference type="NCBI Taxonomy" id="284579"/>
    <lineage>
        <taxon>Bacteria</taxon>
        <taxon>Bacillati</taxon>
        <taxon>Bacillota</taxon>
        <taxon>Bacilli</taxon>
        <taxon>Bacillales</taxon>
        <taxon>Bacillaceae</taxon>
    </lineage>
</organism>
<dbReference type="InterPro" id="IPR050965">
    <property type="entry name" value="UPF0336/Enoyl-CoA_hydratase"/>
</dbReference>
<dbReference type="InterPro" id="IPR029069">
    <property type="entry name" value="HotDog_dom_sf"/>
</dbReference>
<dbReference type="InterPro" id="IPR039569">
    <property type="entry name" value="FAS1-like_DH_region"/>
</dbReference>
<dbReference type="CDD" id="cd03441">
    <property type="entry name" value="R_hydratase_like"/>
    <property type="match status" value="2"/>
</dbReference>
<accession>A0A3R9PZ44</accession>
<evidence type="ECO:0000259" key="1">
    <source>
        <dbReference type="Pfam" id="PF01575"/>
    </source>
</evidence>
<dbReference type="AlphaFoldDB" id="A0A3R9PZ44"/>
<dbReference type="PANTHER" id="PTHR43437:SF3">
    <property type="entry name" value="HYDROXYACYL-THIOESTER DEHYDRATASE TYPE 2, MITOCHONDRIAL"/>
    <property type="match status" value="1"/>
</dbReference>
<evidence type="ECO:0000259" key="2">
    <source>
        <dbReference type="Pfam" id="PF13452"/>
    </source>
</evidence>
<sequence>MIDSSWEGTETEYRIFQITREMINRWTDCLNDNHPVYTNREASLRHGYNDILVPPTFPAVFWNDFSLPWMKQGETVIHEKQTFTYHTPVTAGMTVKMWITLNEVKHIQLPSGTFQRLRQTLSGEKAGKIVLEAVMTTLIPVDQVYTQTIKKQKTTRPFLEESDSTALFSIDRLKQYAACSKDRQAIHLDENAAKQAGFSRPIVHGMLLMGVAAHLFHKKIDQGYHVTSFDMRFLSPVHRNEKVYFYSKNQNPASSAMKIKGLNQDGFLIFTGTIQ</sequence>
<feature type="domain" description="FAS1-like dehydratase" evidence="2">
    <location>
        <begin position="6"/>
        <end position="122"/>
    </location>
</feature>
<evidence type="ECO:0000313" key="4">
    <source>
        <dbReference type="Proteomes" id="UP000275076"/>
    </source>
</evidence>
<dbReference type="Gene3D" id="3.10.129.10">
    <property type="entry name" value="Hotdog Thioesterase"/>
    <property type="match status" value="2"/>
</dbReference>
<comment type="caution">
    <text evidence="3">The sequence shown here is derived from an EMBL/GenBank/DDBJ whole genome shotgun (WGS) entry which is preliminary data.</text>
</comment>
<dbReference type="Proteomes" id="UP000275076">
    <property type="component" value="Unassembled WGS sequence"/>
</dbReference>
<dbReference type="PANTHER" id="PTHR43437">
    <property type="entry name" value="HYDROXYACYL-THIOESTER DEHYDRATASE TYPE 2, MITOCHONDRIAL-RELATED"/>
    <property type="match status" value="1"/>
</dbReference>
<protein>
    <recommendedName>
        <fullName evidence="5">Acyl dehydratase</fullName>
    </recommendedName>
</protein>
<dbReference type="OrthoDB" id="9801625at2"/>
<evidence type="ECO:0008006" key="5">
    <source>
        <dbReference type="Google" id="ProtNLM"/>
    </source>
</evidence>
<dbReference type="Pfam" id="PF13452">
    <property type="entry name" value="FAS1_DH_region"/>
    <property type="match status" value="1"/>
</dbReference>
<dbReference type="EMBL" id="RBVX01000041">
    <property type="protein sequence ID" value="RSL30171.1"/>
    <property type="molecule type" value="Genomic_DNA"/>
</dbReference>
<reference evidence="3 4" key="1">
    <citation type="submission" date="2018-10" db="EMBL/GenBank/DDBJ databases">
        <title>Draft genome sequence of Bacillus salarius IM0101, isolated from a hypersaline soil in Inner Mongolia, China.</title>
        <authorList>
            <person name="Yamprayoonswat W."/>
            <person name="Boonvisut S."/>
            <person name="Jumpathong W."/>
            <person name="Sittihan S."/>
            <person name="Ruangsuj P."/>
            <person name="Wanthongcharoen S."/>
            <person name="Thongpramul N."/>
            <person name="Pimmason S."/>
            <person name="Yu B."/>
            <person name="Yasawong M."/>
        </authorList>
    </citation>
    <scope>NUCLEOTIDE SEQUENCE [LARGE SCALE GENOMIC DNA]</scope>
    <source>
        <strain evidence="3 4">IM0101</strain>
    </source>
</reference>
<gene>
    <name evidence="3" type="ORF">D7Z54_27140</name>
</gene>
<dbReference type="Pfam" id="PF01575">
    <property type="entry name" value="MaoC_dehydratas"/>
    <property type="match status" value="1"/>
</dbReference>